<dbReference type="AlphaFoldDB" id="A0A1X6YAZ8"/>
<dbReference type="InterPro" id="IPR017871">
    <property type="entry name" value="ABC_transporter-like_CS"/>
</dbReference>
<dbReference type="EC" id="3.6.3.-" evidence="9"/>
<evidence type="ECO:0000256" key="6">
    <source>
        <dbReference type="ARBA" id="ARBA00022967"/>
    </source>
</evidence>
<evidence type="ECO:0000256" key="4">
    <source>
        <dbReference type="ARBA" id="ARBA00022741"/>
    </source>
</evidence>
<evidence type="ECO:0000256" key="7">
    <source>
        <dbReference type="ARBA" id="ARBA00023136"/>
    </source>
</evidence>
<dbReference type="SMART" id="SM00382">
    <property type="entry name" value="AAA"/>
    <property type="match status" value="1"/>
</dbReference>
<dbReference type="GO" id="GO:0016887">
    <property type="term" value="F:ATP hydrolysis activity"/>
    <property type="evidence" value="ECO:0007669"/>
    <property type="project" value="InterPro"/>
</dbReference>
<dbReference type="GO" id="GO:0005524">
    <property type="term" value="F:ATP binding"/>
    <property type="evidence" value="ECO:0007669"/>
    <property type="project" value="UniProtKB-KW"/>
</dbReference>
<dbReference type="PROSITE" id="PS50893">
    <property type="entry name" value="ABC_TRANSPORTER_2"/>
    <property type="match status" value="1"/>
</dbReference>
<gene>
    <name evidence="9" type="primary">thiQ</name>
    <name evidence="9" type="ORF">ROJ8625_00504</name>
</gene>
<organism evidence="9 10">
    <name type="scientific">Roseivivax jejudonensis</name>
    <dbReference type="NCBI Taxonomy" id="1529041"/>
    <lineage>
        <taxon>Bacteria</taxon>
        <taxon>Pseudomonadati</taxon>
        <taxon>Pseudomonadota</taxon>
        <taxon>Alphaproteobacteria</taxon>
        <taxon>Rhodobacterales</taxon>
        <taxon>Roseobacteraceae</taxon>
        <taxon>Roseivivax</taxon>
    </lineage>
</organism>
<evidence type="ECO:0000256" key="2">
    <source>
        <dbReference type="ARBA" id="ARBA00022475"/>
    </source>
</evidence>
<dbReference type="OrthoDB" id="9802264at2"/>
<keyword evidence="10" id="KW-1185">Reference proteome</keyword>
<feature type="domain" description="ABC transporter" evidence="8">
    <location>
        <begin position="2"/>
        <end position="231"/>
    </location>
</feature>
<keyword evidence="6" id="KW-1278">Translocase</keyword>
<evidence type="ECO:0000259" key="8">
    <source>
        <dbReference type="PROSITE" id="PS50893"/>
    </source>
</evidence>
<name>A0A1X6YAZ8_9RHOB</name>
<dbReference type="PROSITE" id="PS00211">
    <property type="entry name" value="ABC_TRANSPORTER_1"/>
    <property type="match status" value="1"/>
</dbReference>
<dbReference type="EMBL" id="FWFK01000001">
    <property type="protein sequence ID" value="SLN15583.1"/>
    <property type="molecule type" value="Genomic_DNA"/>
</dbReference>
<dbReference type="PANTHER" id="PTHR42781">
    <property type="entry name" value="SPERMIDINE/PUTRESCINE IMPORT ATP-BINDING PROTEIN POTA"/>
    <property type="match status" value="1"/>
</dbReference>
<keyword evidence="7" id="KW-0472">Membrane</keyword>
<dbReference type="InterPro" id="IPR027417">
    <property type="entry name" value="P-loop_NTPase"/>
</dbReference>
<reference evidence="9 10" key="1">
    <citation type="submission" date="2017-03" db="EMBL/GenBank/DDBJ databases">
        <authorList>
            <person name="Afonso C.L."/>
            <person name="Miller P.J."/>
            <person name="Scott M.A."/>
            <person name="Spackman E."/>
            <person name="Goraichik I."/>
            <person name="Dimitrov K.M."/>
            <person name="Suarez D.L."/>
            <person name="Swayne D.E."/>
        </authorList>
    </citation>
    <scope>NUCLEOTIDE SEQUENCE [LARGE SCALE GENOMIC DNA]</scope>
    <source>
        <strain evidence="9 10">CECT 8625</strain>
    </source>
</reference>
<dbReference type="InterPro" id="IPR003593">
    <property type="entry name" value="AAA+_ATPase"/>
</dbReference>
<dbReference type="Proteomes" id="UP000193570">
    <property type="component" value="Unassembled WGS sequence"/>
</dbReference>
<dbReference type="PANTHER" id="PTHR42781:SF1">
    <property type="entry name" value="THIAMINE IMPORT ATP-BINDING PROTEIN THIQ"/>
    <property type="match status" value="1"/>
</dbReference>
<dbReference type="InterPro" id="IPR050093">
    <property type="entry name" value="ABC_SmlMolc_Importer"/>
</dbReference>
<accession>A0A1X6YAZ8</accession>
<dbReference type="Gene3D" id="3.40.50.300">
    <property type="entry name" value="P-loop containing nucleotide triphosphate hydrolases"/>
    <property type="match status" value="1"/>
</dbReference>
<dbReference type="InterPro" id="IPR003439">
    <property type="entry name" value="ABC_transporter-like_ATP-bd"/>
</dbReference>
<keyword evidence="2" id="KW-1003">Cell membrane</keyword>
<protein>
    <submittedName>
        <fullName evidence="9">Thiamine import ATP-binding protein ThiQ</fullName>
        <ecNumber evidence="9">3.6.3.-</ecNumber>
    </submittedName>
</protein>
<proteinExistence type="predicted"/>
<evidence type="ECO:0000313" key="10">
    <source>
        <dbReference type="Proteomes" id="UP000193570"/>
    </source>
</evidence>
<evidence type="ECO:0000313" key="9">
    <source>
        <dbReference type="EMBL" id="SLN15583.1"/>
    </source>
</evidence>
<keyword evidence="3" id="KW-0997">Cell inner membrane</keyword>
<evidence type="ECO:0000256" key="5">
    <source>
        <dbReference type="ARBA" id="ARBA00022840"/>
    </source>
</evidence>
<sequence>MLTLEGVVTGAGAFRLAADLRVEAPGLVAVIGPSGAGKSTLLDVIAGFRPASEGRILWHGQDLTPLGPGDRPVATLFQDNNLFPHLTLAGNLDLALRPRGGRLTDEARARRDAALARMGLDGLGDRKPGAVSGGQQSRAALARALLQARPILLLDEPFAALGPALRAEMLEETRRVVSETGALALLVTHDPADAHRVAPRTILVSEGRAAAPRDTEALFADPPDALRAYLGD</sequence>
<evidence type="ECO:0000256" key="3">
    <source>
        <dbReference type="ARBA" id="ARBA00022519"/>
    </source>
</evidence>
<keyword evidence="9" id="KW-0378">Hydrolase</keyword>
<dbReference type="Pfam" id="PF00005">
    <property type="entry name" value="ABC_tran"/>
    <property type="match status" value="1"/>
</dbReference>
<keyword evidence="1" id="KW-0813">Transport</keyword>
<keyword evidence="4" id="KW-0547">Nucleotide-binding</keyword>
<dbReference type="RefSeq" id="WP_085790254.1">
    <property type="nucleotide sequence ID" value="NZ_FWFK01000001.1"/>
</dbReference>
<dbReference type="SUPFAM" id="SSF52540">
    <property type="entry name" value="P-loop containing nucleoside triphosphate hydrolases"/>
    <property type="match status" value="1"/>
</dbReference>
<evidence type="ECO:0000256" key="1">
    <source>
        <dbReference type="ARBA" id="ARBA00022448"/>
    </source>
</evidence>
<keyword evidence="5 9" id="KW-0067">ATP-binding</keyword>